<proteinExistence type="predicted"/>
<evidence type="ECO:0000313" key="8">
    <source>
        <dbReference type="EMBL" id="MDH2307169.1"/>
    </source>
</evidence>
<sequence length="608" mass="70234">MLQNITFLHRLGFNPIRFRFAVITACASIAALFIAQYLQLIHPQWAAMTVWASAQPWRENLLEKSWWRFAGTVIGVLVGVILIQLHIINPLLFIVGLALWLGACSGIGQLQKGFVAYGTFLAGYSAVMVSMLSVHITDNLFMVAWDRLWTILVGVLSAVVFNFLFTPKREQEPVITLKNQVDTLFYQILHRTLEKKKPIKSQEIDQLWQVMTSYEEILETNRIGWHYHRKQVAKARQKLMFQSQILLHLDKYQSIAPFYFPAQEPTNTQWKHILSLCPNGVLKTLLVPLYYATFGTSIKRINKIDKLKLHQNKISAWQAFARSFVTIGAVGVLWFWTQWQMLAYLILGLSVMLALFASLDHPARFMKNIFTGQFFGAIAALICMWCLWPFTSSSWQMTFLIIPVIISGIVIFSHNRLILIAFDYIMVSLILLQPSYPFALSFPQSIGNAIAIVSGPLVAMAAFAWIYPTSPKKRYQQLIYLSEQQFKQGITALIQSHKPSTTQFIHRLFSGLLLAKKANFSPSPIFDFFITRQSIWLYLLILQKQFAHHASKKRALIALEKRIQQNRFDLKKISKIFRHLQHNESDNEEIEQLEKYVKLYMKKEYCQK</sequence>
<reference evidence="8" key="1">
    <citation type="submission" date="2023-04" db="EMBL/GenBank/DDBJ databases">
        <authorList>
            <person name="Li W."/>
        </authorList>
    </citation>
    <scope>NUCLEOTIDE SEQUENCE</scope>
    <source>
        <strain evidence="8">QITACRE101</strain>
    </source>
</reference>
<feature type="transmembrane region" description="Helical" evidence="7">
    <location>
        <begin position="114"/>
        <end position="136"/>
    </location>
</feature>
<keyword evidence="4 7" id="KW-0812">Transmembrane</keyword>
<dbReference type="Pfam" id="PF04632">
    <property type="entry name" value="FUSC"/>
    <property type="match status" value="2"/>
</dbReference>
<dbReference type="PANTHER" id="PTHR30509:SF9">
    <property type="entry name" value="MULTIDRUG RESISTANCE PROTEIN MDTO"/>
    <property type="match status" value="1"/>
</dbReference>
<protein>
    <submittedName>
        <fullName evidence="8">FUSC family protein</fullName>
    </submittedName>
</protein>
<feature type="transmembrane region" description="Helical" evidence="7">
    <location>
        <begin position="396"/>
        <end position="412"/>
    </location>
</feature>
<dbReference type="InterPro" id="IPR006726">
    <property type="entry name" value="PHBA_efflux_AaeB/fusaric-R"/>
</dbReference>
<evidence type="ECO:0000256" key="1">
    <source>
        <dbReference type="ARBA" id="ARBA00004651"/>
    </source>
</evidence>
<dbReference type="AlphaFoldDB" id="A0AB35LDN7"/>
<accession>A0AB35LDN7</accession>
<feature type="transmembrane region" description="Helical" evidence="7">
    <location>
        <begin position="148"/>
        <end position="165"/>
    </location>
</feature>
<feature type="transmembrane region" description="Helical" evidence="7">
    <location>
        <begin position="371"/>
        <end position="390"/>
    </location>
</feature>
<evidence type="ECO:0000313" key="9">
    <source>
        <dbReference type="Proteomes" id="UP001162044"/>
    </source>
</evidence>
<keyword evidence="5 7" id="KW-1133">Transmembrane helix</keyword>
<feature type="transmembrane region" description="Helical" evidence="7">
    <location>
        <begin position="20"/>
        <end position="38"/>
    </location>
</feature>
<feature type="transmembrane region" description="Helical" evidence="7">
    <location>
        <begin position="342"/>
        <end position="359"/>
    </location>
</feature>
<dbReference type="GO" id="GO:0005886">
    <property type="term" value="C:plasma membrane"/>
    <property type="evidence" value="ECO:0007669"/>
    <property type="project" value="UniProtKB-SubCell"/>
</dbReference>
<evidence type="ECO:0000256" key="5">
    <source>
        <dbReference type="ARBA" id="ARBA00022989"/>
    </source>
</evidence>
<evidence type="ECO:0000256" key="6">
    <source>
        <dbReference type="ARBA" id="ARBA00023136"/>
    </source>
</evidence>
<comment type="subcellular location">
    <subcellularLocation>
        <location evidence="1">Cell membrane</location>
        <topology evidence="1">Multi-pass membrane protein</topology>
    </subcellularLocation>
</comment>
<dbReference type="Proteomes" id="UP001162044">
    <property type="component" value="Unassembled WGS sequence"/>
</dbReference>
<feature type="transmembrane region" description="Helical" evidence="7">
    <location>
        <begin position="448"/>
        <end position="467"/>
    </location>
</feature>
<name>A0AB35LDN7_PRORE</name>
<evidence type="ECO:0000256" key="3">
    <source>
        <dbReference type="ARBA" id="ARBA00022475"/>
    </source>
</evidence>
<evidence type="ECO:0000256" key="7">
    <source>
        <dbReference type="SAM" id="Phobius"/>
    </source>
</evidence>
<keyword evidence="2" id="KW-0813">Transport</keyword>
<organism evidence="8 9">
    <name type="scientific">Providencia rettgeri</name>
    <dbReference type="NCBI Taxonomy" id="587"/>
    <lineage>
        <taxon>Bacteria</taxon>
        <taxon>Pseudomonadati</taxon>
        <taxon>Pseudomonadota</taxon>
        <taxon>Gammaproteobacteria</taxon>
        <taxon>Enterobacterales</taxon>
        <taxon>Morganellaceae</taxon>
        <taxon>Providencia</taxon>
    </lineage>
</organism>
<comment type="caution">
    <text evidence="8">The sequence shown here is derived from an EMBL/GenBank/DDBJ whole genome shotgun (WGS) entry which is preliminary data.</text>
</comment>
<dbReference type="RefSeq" id="WP_272513464.1">
    <property type="nucleotide sequence ID" value="NZ_JAQMZP010000007.1"/>
</dbReference>
<evidence type="ECO:0000256" key="2">
    <source>
        <dbReference type="ARBA" id="ARBA00022448"/>
    </source>
</evidence>
<dbReference type="EMBL" id="JARVQW010000010">
    <property type="protein sequence ID" value="MDH2307169.1"/>
    <property type="molecule type" value="Genomic_DNA"/>
</dbReference>
<reference evidence="8" key="2">
    <citation type="submission" date="2023-10" db="EMBL/GenBank/DDBJ databases">
        <title>Analysis of Resistance Genes of Carbapenem-resistant Providencia rettgeri.</title>
        <authorList>
            <person name="Liu M."/>
        </authorList>
    </citation>
    <scope>NUCLEOTIDE SEQUENCE</scope>
    <source>
        <strain evidence="8">QITACRE101</strain>
    </source>
</reference>
<feature type="transmembrane region" description="Helical" evidence="7">
    <location>
        <begin position="316"/>
        <end position="336"/>
    </location>
</feature>
<keyword evidence="3" id="KW-1003">Cell membrane</keyword>
<dbReference type="GO" id="GO:0022857">
    <property type="term" value="F:transmembrane transporter activity"/>
    <property type="evidence" value="ECO:0007669"/>
    <property type="project" value="InterPro"/>
</dbReference>
<gene>
    <name evidence="8" type="ORF">QDQ51_17315</name>
</gene>
<evidence type="ECO:0000256" key="4">
    <source>
        <dbReference type="ARBA" id="ARBA00022692"/>
    </source>
</evidence>
<feature type="transmembrane region" description="Helical" evidence="7">
    <location>
        <begin position="69"/>
        <end position="102"/>
    </location>
</feature>
<keyword evidence="6 7" id="KW-0472">Membrane</keyword>
<dbReference type="PANTHER" id="PTHR30509">
    <property type="entry name" value="P-HYDROXYBENZOIC ACID EFFLUX PUMP SUBUNIT-RELATED"/>
    <property type="match status" value="1"/>
</dbReference>